<organism evidence="2 3">
    <name type="scientific">Caenorhabditis japonica</name>
    <dbReference type="NCBI Taxonomy" id="281687"/>
    <lineage>
        <taxon>Eukaryota</taxon>
        <taxon>Metazoa</taxon>
        <taxon>Ecdysozoa</taxon>
        <taxon>Nematoda</taxon>
        <taxon>Chromadorea</taxon>
        <taxon>Rhabditida</taxon>
        <taxon>Rhabditina</taxon>
        <taxon>Rhabditomorpha</taxon>
        <taxon>Rhabditoidea</taxon>
        <taxon>Rhabditidae</taxon>
        <taxon>Peloderinae</taxon>
        <taxon>Caenorhabditis</taxon>
    </lineage>
</organism>
<evidence type="ECO:0000256" key="1">
    <source>
        <dbReference type="SAM" id="Phobius"/>
    </source>
</evidence>
<evidence type="ECO:0000313" key="3">
    <source>
        <dbReference type="Proteomes" id="UP000005237"/>
    </source>
</evidence>
<accession>A0A8R1ID31</accession>
<proteinExistence type="predicted"/>
<dbReference type="AlphaFoldDB" id="A0A8R1ID31"/>
<sequence length="147" mass="16392">MNSVKSRHAISRSASFVAPAPLIVYGMPPQPGDRMSMIDGRCESRIGEYPIPLYYMPAPPPPQPMFLPYTPSKIGMQQFEQPSVLMMPGGALSYPEMQMRRKMKSQGDQRGWCSRICCAGFAQLLWTIVCILLFGIIASLILALCYI</sequence>
<protein>
    <submittedName>
        <fullName evidence="2">Uncharacterized protein</fullName>
    </submittedName>
</protein>
<evidence type="ECO:0000313" key="2">
    <source>
        <dbReference type="EnsemblMetazoa" id="CJA33670.1"/>
    </source>
</evidence>
<dbReference type="EnsemblMetazoa" id="CJA33670.1">
    <property type="protein sequence ID" value="CJA33670.1"/>
    <property type="gene ID" value="WBGene00209517"/>
</dbReference>
<keyword evidence="1" id="KW-0812">Transmembrane</keyword>
<keyword evidence="1" id="KW-0472">Membrane</keyword>
<feature type="transmembrane region" description="Helical" evidence="1">
    <location>
        <begin position="124"/>
        <end position="146"/>
    </location>
</feature>
<keyword evidence="1" id="KW-1133">Transmembrane helix</keyword>
<keyword evidence="3" id="KW-1185">Reference proteome</keyword>
<name>A0A8R1ID31_CAEJA</name>
<reference evidence="2" key="2">
    <citation type="submission" date="2022-06" db="UniProtKB">
        <authorList>
            <consortium name="EnsemblMetazoa"/>
        </authorList>
    </citation>
    <scope>IDENTIFICATION</scope>
    <source>
        <strain evidence="2">DF5081</strain>
    </source>
</reference>
<reference evidence="3" key="1">
    <citation type="submission" date="2010-08" db="EMBL/GenBank/DDBJ databases">
        <authorList>
            <consortium name="Caenorhabditis japonica Sequencing Consortium"/>
            <person name="Wilson R.K."/>
        </authorList>
    </citation>
    <scope>NUCLEOTIDE SEQUENCE [LARGE SCALE GENOMIC DNA]</scope>
    <source>
        <strain evidence="3">DF5081</strain>
    </source>
</reference>
<dbReference type="Proteomes" id="UP000005237">
    <property type="component" value="Unassembled WGS sequence"/>
</dbReference>